<comment type="subcellular location">
    <subcellularLocation>
        <location evidence="1">Lipid droplet</location>
    </subcellularLocation>
</comment>
<dbReference type="PANTHER" id="PTHR13390">
    <property type="entry name" value="LIPASE"/>
    <property type="match status" value="1"/>
</dbReference>
<dbReference type="EC" id="3.1.1.13" evidence="7"/>
<dbReference type="AlphaFoldDB" id="A0A0N7ZAM7"/>
<evidence type="ECO:0000256" key="8">
    <source>
        <dbReference type="ARBA" id="ARBA00049527"/>
    </source>
</evidence>
<dbReference type="Pfam" id="PF10230">
    <property type="entry name" value="LIDHydrolase"/>
    <property type="match status" value="1"/>
</dbReference>
<proteinExistence type="inferred from homology"/>
<evidence type="ECO:0000256" key="4">
    <source>
        <dbReference type="ARBA" id="ARBA00022677"/>
    </source>
</evidence>
<feature type="transmembrane region" description="Helical" evidence="9">
    <location>
        <begin position="166"/>
        <end position="187"/>
    </location>
</feature>
<evidence type="ECO:0000256" key="5">
    <source>
        <dbReference type="ARBA" id="ARBA00022801"/>
    </source>
</evidence>
<dbReference type="InterPro" id="IPR019363">
    <property type="entry name" value="LDAH"/>
</dbReference>
<dbReference type="GO" id="GO:0004771">
    <property type="term" value="F:sterol ester esterase activity"/>
    <property type="evidence" value="ECO:0007669"/>
    <property type="project" value="UniProtKB-EC"/>
</dbReference>
<evidence type="ECO:0000256" key="7">
    <source>
        <dbReference type="ARBA" id="ARBA00039150"/>
    </source>
</evidence>
<keyword evidence="5" id="KW-0378">Hydrolase</keyword>
<dbReference type="Gene3D" id="3.40.50.1820">
    <property type="entry name" value="alpha/beta hydrolase"/>
    <property type="match status" value="1"/>
</dbReference>
<accession>A0A0N7ZAM7</accession>
<evidence type="ECO:0000256" key="2">
    <source>
        <dbReference type="ARBA" id="ARBA00008300"/>
    </source>
</evidence>
<evidence type="ECO:0000256" key="9">
    <source>
        <dbReference type="SAM" id="Phobius"/>
    </source>
</evidence>
<comment type="catalytic activity">
    <reaction evidence="8">
        <text>a cholesterol ester + H2O = cholesterol + a fatty acid + H(+)</text>
        <dbReference type="Rhea" id="RHEA:36403"/>
        <dbReference type="ChEBI" id="CHEBI:15377"/>
        <dbReference type="ChEBI" id="CHEBI:15378"/>
        <dbReference type="ChEBI" id="CHEBI:16113"/>
        <dbReference type="ChEBI" id="CHEBI:17002"/>
        <dbReference type="ChEBI" id="CHEBI:28868"/>
        <dbReference type="EC" id="3.1.1.13"/>
    </reaction>
    <physiologicalReaction direction="left-to-right" evidence="8">
        <dbReference type="Rhea" id="RHEA:36404"/>
    </physiologicalReaction>
</comment>
<evidence type="ECO:0000256" key="1">
    <source>
        <dbReference type="ARBA" id="ARBA00004502"/>
    </source>
</evidence>
<evidence type="ECO:0000256" key="6">
    <source>
        <dbReference type="ARBA" id="ARBA00031924"/>
    </source>
</evidence>
<dbReference type="EMBL" id="GDRN01096751">
    <property type="protein sequence ID" value="JAI59280.1"/>
    <property type="molecule type" value="Transcribed_RNA"/>
</dbReference>
<comment type="similarity">
    <text evidence="2">Belongs to the AB hydrolase superfamily. LDAH family.</text>
</comment>
<reference evidence="10" key="1">
    <citation type="submission" date="2015-09" db="EMBL/GenBank/DDBJ databases">
        <title>Scylla olivacea transcriptome.</title>
        <authorList>
            <person name="Ikhwanuddin M."/>
        </authorList>
    </citation>
    <scope>NUCLEOTIDE SEQUENCE</scope>
</reference>
<keyword evidence="4" id="KW-0551">Lipid droplet</keyword>
<dbReference type="GO" id="GO:0019915">
    <property type="term" value="P:lipid storage"/>
    <property type="evidence" value="ECO:0007669"/>
    <property type="project" value="InterPro"/>
</dbReference>
<keyword evidence="9" id="KW-0472">Membrane</keyword>
<dbReference type="PANTHER" id="PTHR13390:SF0">
    <property type="entry name" value="LIPID DROPLET-ASSOCIATED HYDROLASE"/>
    <property type="match status" value="1"/>
</dbReference>
<keyword evidence="9" id="KW-0812">Transmembrane</keyword>
<dbReference type="SUPFAM" id="SSF53474">
    <property type="entry name" value="alpha/beta-Hydrolases"/>
    <property type="match status" value="1"/>
</dbReference>
<dbReference type="EMBL" id="GDRN01096752">
    <property type="protein sequence ID" value="JAI59279.1"/>
    <property type="molecule type" value="Transcribed_RNA"/>
</dbReference>
<sequence length="307" mass="34884">MARKAAVACGVVTKHNLVMRGWPTEVLCVGQGLQEAPQQLVLFIPGNPGVASYYRRTMEHLYNLLGGSYSVWTVSHAAHCVNLPSLWPGYQHVYNLEDQIQHKITFLETHIPAGTKLTLVGHSIGCKIILRLLQHFENHPSLSISQSYLLFPTIERMRDSPNGVKLWPVLNYLRWFVVMLTCIVYILPGKVVDTLLRLYFGSSAYECCIDATKELLNPRVVQNMLWMARDELDKVVDLDVDVVRRYRDKLVLYYGASDAWCPVQYWEGVRKRVPGVEAVLCEDGTQHAFVLRHADPVAEKLAHWIGS</sequence>
<keyword evidence="9" id="KW-1133">Transmembrane helix</keyword>
<evidence type="ECO:0000256" key="3">
    <source>
        <dbReference type="ARBA" id="ARBA00019242"/>
    </source>
</evidence>
<dbReference type="GO" id="GO:0005811">
    <property type="term" value="C:lipid droplet"/>
    <property type="evidence" value="ECO:0007669"/>
    <property type="project" value="UniProtKB-SubCell"/>
</dbReference>
<dbReference type="InterPro" id="IPR029058">
    <property type="entry name" value="AB_hydrolase_fold"/>
</dbReference>
<evidence type="ECO:0000313" key="10">
    <source>
        <dbReference type="EMBL" id="JAI59280.1"/>
    </source>
</evidence>
<protein>
    <recommendedName>
        <fullName evidence="3">Lipid droplet-associated hydrolase</fullName>
        <ecNumber evidence="7">3.1.1.13</ecNumber>
    </recommendedName>
    <alternativeName>
        <fullName evidence="6">Lipid droplet-associated serine hydrolase</fullName>
    </alternativeName>
</protein>
<name>A0A0N7ZAM7_SCYOL</name>
<organism evidence="10">
    <name type="scientific">Scylla olivacea</name>
    <name type="common">Orange mud crab</name>
    <name type="synonym">Cancer olivacea</name>
    <dbReference type="NCBI Taxonomy" id="85551"/>
    <lineage>
        <taxon>Eukaryota</taxon>
        <taxon>Metazoa</taxon>
        <taxon>Ecdysozoa</taxon>
        <taxon>Arthropoda</taxon>
        <taxon>Crustacea</taxon>
        <taxon>Multicrustacea</taxon>
        <taxon>Malacostraca</taxon>
        <taxon>Eumalacostraca</taxon>
        <taxon>Eucarida</taxon>
        <taxon>Decapoda</taxon>
        <taxon>Pleocyemata</taxon>
        <taxon>Brachyura</taxon>
        <taxon>Eubrachyura</taxon>
        <taxon>Portunoidea</taxon>
        <taxon>Portunidae</taxon>
        <taxon>Portuninae</taxon>
        <taxon>Scylla</taxon>
    </lineage>
</organism>